<comment type="caution">
    <text evidence="2">The sequence shown here is derived from an EMBL/GenBank/DDBJ whole genome shotgun (WGS) entry which is preliminary data.</text>
</comment>
<reference evidence="2 3" key="1">
    <citation type="submission" date="2020-01" db="EMBL/GenBank/DDBJ databases">
        <title>Draft genome sequence of Aspergillus lentulus IFM 60648.</title>
        <authorList>
            <person name="Takahashi H."/>
            <person name="Yaguchi T."/>
        </authorList>
    </citation>
    <scope>NUCLEOTIDE SEQUENCE [LARGE SCALE GENOMIC DNA]</scope>
    <source>
        <strain evidence="2 3">IFM 60648</strain>
    </source>
</reference>
<protein>
    <recommendedName>
        <fullName evidence="4">BTB domain-containing protein</fullName>
    </recommendedName>
</protein>
<feature type="compositionally biased region" description="Polar residues" evidence="1">
    <location>
        <begin position="36"/>
        <end position="55"/>
    </location>
</feature>
<accession>A0ABQ0ZVR0</accession>
<sequence length="689" mass="75594">MASMVLPQLDGYAENRRAKKNAHKKKKKKQNKKKQSSQGDSNAPSCSESPPSYKSTADDADAAQSRAPSSVDTLRLPLIVDGASWGKKHSQAQSQYAYGVNHPASHSYHDTSFVTQTSAAPLHSPSIAASTEETIRASSVQSGIPGDVSVSSSAPKKLPYCHVHGTATCRFDPECCVHKARADCDCPRRPSCCCVHHAGDCCTCVYTARSGYVNGAYSLIGHDLPSYAPHPVSKNGEVVSADPKHVSKNWPLKDNETSSKNVAENGSKFMIAKKHPETPTEFDDGPLAAYILRLYDSEEFHDCRILLKSGKDNFPPITIRTHKVLIARSPLLAAVLKSPAAKQDIPEIVAMAGENFLLVKAFGIALQSLYGLALLNQKRLRSMTLFSLGYTEESIKSSPYPINTALADFAMCYATSGAFLQRRDIVETGIKLIVEVINWDNIELIFYFGFCISKFLVTAPQIAELEKSSANQPATNNQATPNKVNDANDELLTKWAAHLLTAALDFVVSRMESDFALFPQAHCKGMPDRIPEYLDSSPTPSLPNPKLAEVKFGSFAALEEQKQSPEIVTTSAVLVCLPFEHLKEAFVKMNARGILSSSLAQAILRERERRRVQALRAFARLRAQSSEQEIPAEIIELGYREFFTSRNVFSDTAEDSSTASLEISLEREWIGLAVGEVVVKHRVIKMAKE</sequence>
<evidence type="ECO:0000313" key="2">
    <source>
        <dbReference type="EMBL" id="GFF66375.1"/>
    </source>
</evidence>
<evidence type="ECO:0008006" key="4">
    <source>
        <dbReference type="Google" id="ProtNLM"/>
    </source>
</evidence>
<keyword evidence="3" id="KW-1185">Reference proteome</keyword>
<gene>
    <name evidence="2" type="ORF">IFM60648_01904</name>
</gene>
<dbReference type="Proteomes" id="UP000465220">
    <property type="component" value="Unassembled WGS sequence"/>
</dbReference>
<proteinExistence type="predicted"/>
<evidence type="ECO:0000256" key="1">
    <source>
        <dbReference type="SAM" id="MobiDB-lite"/>
    </source>
</evidence>
<feature type="compositionally biased region" description="Basic residues" evidence="1">
    <location>
        <begin position="17"/>
        <end position="35"/>
    </location>
</feature>
<feature type="region of interest" description="Disordered" evidence="1">
    <location>
        <begin position="1"/>
        <end position="70"/>
    </location>
</feature>
<evidence type="ECO:0000313" key="3">
    <source>
        <dbReference type="Proteomes" id="UP000465220"/>
    </source>
</evidence>
<name>A0ABQ0ZVR0_ASPLE</name>
<organism evidence="2 3">
    <name type="scientific">Aspergillus lentulus</name>
    <dbReference type="NCBI Taxonomy" id="293939"/>
    <lineage>
        <taxon>Eukaryota</taxon>
        <taxon>Fungi</taxon>
        <taxon>Dikarya</taxon>
        <taxon>Ascomycota</taxon>
        <taxon>Pezizomycotina</taxon>
        <taxon>Eurotiomycetes</taxon>
        <taxon>Eurotiomycetidae</taxon>
        <taxon>Eurotiales</taxon>
        <taxon>Aspergillaceae</taxon>
        <taxon>Aspergillus</taxon>
        <taxon>Aspergillus subgen. Fumigati</taxon>
    </lineage>
</organism>
<dbReference type="EMBL" id="BLKI01000007">
    <property type="protein sequence ID" value="GFF66375.1"/>
    <property type="molecule type" value="Genomic_DNA"/>
</dbReference>